<dbReference type="Proteomes" id="UP000647172">
    <property type="component" value="Unassembled WGS sequence"/>
</dbReference>
<dbReference type="AlphaFoldDB" id="A0A919MST4"/>
<keyword evidence="1" id="KW-0812">Transmembrane</keyword>
<feature type="transmembrane region" description="Helical" evidence="1">
    <location>
        <begin position="7"/>
        <end position="26"/>
    </location>
</feature>
<protein>
    <submittedName>
        <fullName evidence="2">Uncharacterized protein</fullName>
    </submittedName>
</protein>
<keyword evidence="1" id="KW-1133">Transmembrane helix</keyword>
<proteinExistence type="predicted"/>
<comment type="caution">
    <text evidence="2">The sequence shown here is derived from an EMBL/GenBank/DDBJ whole genome shotgun (WGS) entry which is preliminary data.</text>
</comment>
<evidence type="ECO:0000313" key="2">
    <source>
        <dbReference type="EMBL" id="GIE52908.1"/>
    </source>
</evidence>
<gene>
    <name evidence="2" type="ORF">Ani05nite_64420</name>
</gene>
<feature type="transmembrane region" description="Helical" evidence="1">
    <location>
        <begin position="32"/>
        <end position="51"/>
    </location>
</feature>
<dbReference type="EMBL" id="BOMQ01000077">
    <property type="protein sequence ID" value="GIE52908.1"/>
    <property type="molecule type" value="Genomic_DNA"/>
</dbReference>
<evidence type="ECO:0000256" key="1">
    <source>
        <dbReference type="SAM" id="Phobius"/>
    </source>
</evidence>
<name>A0A919MST4_9ACTN</name>
<organism evidence="2 3">
    <name type="scientific">Actinoplanes nipponensis</name>
    <dbReference type="NCBI Taxonomy" id="135950"/>
    <lineage>
        <taxon>Bacteria</taxon>
        <taxon>Bacillati</taxon>
        <taxon>Actinomycetota</taxon>
        <taxon>Actinomycetes</taxon>
        <taxon>Micromonosporales</taxon>
        <taxon>Micromonosporaceae</taxon>
        <taxon>Actinoplanes</taxon>
    </lineage>
</organism>
<keyword evidence="3" id="KW-1185">Reference proteome</keyword>
<dbReference type="RefSeq" id="WP_203774637.1">
    <property type="nucleotide sequence ID" value="NZ_BAAAYJ010000022.1"/>
</dbReference>
<evidence type="ECO:0000313" key="3">
    <source>
        <dbReference type="Proteomes" id="UP000647172"/>
    </source>
</evidence>
<reference evidence="2" key="1">
    <citation type="submission" date="2021-01" db="EMBL/GenBank/DDBJ databases">
        <title>Whole genome shotgun sequence of Actinoplanes nipponensis NBRC 14063.</title>
        <authorList>
            <person name="Komaki H."/>
            <person name="Tamura T."/>
        </authorList>
    </citation>
    <scope>NUCLEOTIDE SEQUENCE</scope>
    <source>
        <strain evidence="2">NBRC 14063</strain>
    </source>
</reference>
<sequence length="79" mass="8437">MGKAIAYLVATIAGVIVVGWVAIQLLHVLVGALAYLIVGAIVVGGGVYLYGRAKRSLAPGTRNQRRIEAAAKTYRMRNR</sequence>
<accession>A0A919MST4</accession>
<keyword evidence="1" id="KW-0472">Membrane</keyword>